<protein>
    <submittedName>
        <fullName evidence="3">Uncharacterized protein</fullName>
    </submittedName>
</protein>
<feature type="signal peptide" evidence="2">
    <location>
        <begin position="1"/>
        <end position="25"/>
    </location>
</feature>
<keyword evidence="2" id="KW-0732">Signal</keyword>
<feature type="region of interest" description="Disordered" evidence="1">
    <location>
        <begin position="110"/>
        <end position="182"/>
    </location>
</feature>
<dbReference type="EMBL" id="BT068955">
    <property type="protein sequence ID" value="ACN35852.1"/>
    <property type="molecule type" value="mRNA"/>
</dbReference>
<dbReference type="HOGENOM" id="CLU_687668_0_0_1"/>
<dbReference type="ExpressionAtlas" id="C0PKY6">
    <property type="expression patterns" value="baseline and differential"/>
</dbReference>
<sequence length="401" mass="44212">MALRTFPPRVLLLSVVLLAAPAAGAGTGSEFDDGTSPKFPGCDNTLQKVKVTYWVDGDERSSLTGISARFGAVLPDAAPDDEKQRAAVPSRERLRQVVDAARGLRRRGCARGVHVHREGQGGRGRRRRGVAPRQRRGRPAEDGLLRQGLAAQHRHPRRHGVQVRRRQGAVGHRGRVQGRHSHVRAAEAVLRWRHTFPLDDGRRHGGLRFRVDCRRRRRRAYQAGRRLPGWGGEPRRRGRGAASQYGARVHRHVLARPSLPLLLQLQLVRLAPGLPLLPRESPGYGIRGIFSRCQTMPAVSRGQSEASCSRKREGGHASGPAAGLHLRRHLGCTPGLAGCLGWSEPHGHLHDDSSTASGAHAKYKSCVGAPCLGLFLRHFLGLHITPHIQEKRHDHSCSWQR</sequence>
<feature type="chain" id="PRO_5009949728" evidence="2">
    <location>
        <begin position="26"/>
        <end position="401"/>
    </location>
</feature>
<reference evidence="3" key="1">
    <citation type="journal article" date="2009" name="PLoS Genet.">
        <title>Sequencing, mapping, and analysis of 27,455 maize full-length cDNAs.</title>
        <authorList>
            <person name="Soderlund C."/>
            <person name="Descour A."/>
            <person name="Kudrna D."/>
            <person name="Bomhoff M."/>
            <person name="Boyd L."/>
            <person name="Currie J."/>
            <person name="Angelova A."/>
            <person name="Collura K."/>
            <person name="Wissotski M."/>
            <person name="Ashley E."/>
            <person name="Morrow D."/>
            <person name="Fernandes J."/>
            <person name="Walbot V."/>
            <person name="Yu Y."/>
        </authorList>
    </citation>
    <scope>NUCLEOTIDE SEQUENCE</scope>
    <source>
        <strain evidence="3">B73</strain>
    </source>
</reference>
<evidence type="ECO:0000256" key="1">
    <source>
        <dbReference type="SAM" id="MobiDB-lite"/>
    </source>
</evidence>
<feature type="compositionally biased region" description="Basic residues" evidence="1">
    <location>
        <begin position="152"/>
        <end position="182"/>
    </location>
</feature>
<feature type="compositionally biased region" description="Basic residues" evidence="1">
    <location>
        <begin position="123"/>
        <end position="137"/>
    </location>
</feature>
<evidence type="ECO:0000313" key="3">
    <source>
        <dbReference type="EMBL" id="ACN35852.1"/>
    </source>
</evidence>
<proteinExistence type="evidence at transcript level"/>
<accession>C0PKY6</accession>
<dbReference type="AlphaFoldDB" id="C0PKY6"/>
<name>C0PKY6_MAIZE</name>
<evidence type="ECO:0000256" key="2">
    <source>
        <dbReference type="SAM" id="SignalP"/>
    </source>
</evidence>
<organism evidence="3">
    <name type="scientific">Zea mays</name>
    <name type="common">Maize</name>
    <dbReference type="NCBI Taxonomy" id="4577"/>
    <lineage>
        <taxon>Eukaryota</taxon>
        <taxon>Viridiplantae</taxon>
        <taxon>Streptophyta</taxon>
        <taxon>Embryophyta</taxon>
        <taxon>Tracheophyta</taxon>
        <taxon>Spermatophyta</taxon>
        <taxon>Magnoliopsida</taxon>
        <taxon>Liliopsida</taxon>
        <taxon>Poales</taxon>
        <taxon>Poaceae</taxon>
        <taxon>PACMAD clade</taxon>
        <taxon>Panicoideae</taxon>
        <taxon>Andropogonodae</taxon>
        <taxon>Andropogoneae</taxon>
        <taxon>Tripsacinae</taxon>
        <taxon>Zea</taxon>
    </lineage>
</organism>